<evidence type="ECO:0000256" key="5">
    <source>
        <dbReference type="ARBA" id="ARBA00022840"/>
    </source>
</evidence>
<dbReference type="Gene3D" id="3.40.980.20">
    <property type="entry name" value="Four-carbon acid sugar kinase, nucleotide binding domain"/>
    <property type="match status" value="1"/>
</dbReference>
<evidence type="ECO:0000256" key="6">
    <source>
        <dbReference type="ARBA" id="ARBA00023277"/>
    </source>
</evidence>
<gene>
    <name evidence="9" type="ORF">SAMN04488056_108159</name>
</gene>
<evidence type="ECO:0000313" key="9">
    <source>
        <dbReference type="EMBL" id="SFO57682.1"/>
    </source>
</evidence>
<dbReference type="InterPro" id="IPR010737">
    <property type="entry name" value="4-carb_acid_sugar_kinase_N"/>
</dbReference>
<dbReference type="SUPFAM" id="SSF142764">
    <property type="entry name" value="YgbK-like"/>
    <property type="match status" value="1"/>
</dbReference>
<dbReference type="Pfam" id="PF07005">
    <property type="entry name" value="SBD_N"/>
    <property type="match status" value="1"/>
</dbReference>
<protein>
    <submittedName>
        <fullName evidence="9">Uncharacterized conserved protein YgbK, DUF1537 family</fullName>
    </submittedName>
</protein>
<evidence type="ECO:0000313" key="10">
    <source>
        <dbReference type="Proteomes" id="UP000199236"/>
    </source>
</evidence>
<dbReference type="Pfam" id="PF17042">
    <property type="entry name" value="NBD_C"/>
    <property type="match status" value="1"/>
</dbReference>
<keyword evidence="3" id="KW-0547">Nucleotide-binding</keyword>
<comment type="similarity">
    <text evidence="1">Belongs to the four-carbon acid sugar kinase family.</text>
</comment>
<proteinExistence type="inferred from homology"/>
<dbReference type="InterPro" id="IPR037051">
    <property type="entry name" value="4-carb_acid_sugar_kinase_N_sf"/>
</dbReference>
<dbReference type="GO" id="GO:0016301">
    <property type="term" value="F:kinase activity"/>
    <property type="evidence" value="ECO:0007669"/>
    <property type="project" value="UniProtKB-KW"/>
</dbReference>
<evidence type="ECO:0000256" key="3">
    <source>
        <dbReference type="ARBA" id="ARBA00022741"/>
    </source>
</evidence>
<feature type="domain" description="Four-carbon acid sugar kinase nucleotide binding" evidence="8">
    <location>
        <begin position="287"/>
        <end position="371"/>
    </location>
</feature>
<reference evidence="9 10" key="1">
    <citation type="submission" date="2016-10" db="EMBL/GenBank/DDBJ databases">
        <authorList>
            <person name="de Groot N.N."/>
        </authorList>
    </citation>
    <scope>NUCLEOTIDE SEQUENCE [LARGE SCALE GENOMIC DNA]</scope>
    <source>
        <strain evidence="9 10">CGMCC 1.9157</strain>
    </source>
</reference>
<organism evidence="9 10">
    <name type="scientific">Cohaesibacter marisflavi</name>
    <dbReference type="NCBI Taxonomy" id="655353"/>
    <lineage>
        <taxon>Bacteria</taxon>
        <taxon>Pseudomonadati</taxon>
        <taxon>Pseudomonadota</taxon>
        <taxon>Alphaproteobacteria</taxon>
        <taxon>Hyphomicrobiales</taxon>
        <taxon>Cohaesibacteraceae</taxon>
    </lineage>
</organism>
<keyword evidence="4" id="KW-0418">Kinase</keyword>
<sequence>MGTAKCVVGLRHRTCYIFQIKYPVHHVEFKINKYMGLDVKLVIVADDLTGALDSSVAFADRGLKVLCALSVSELPAAMSEGADVVAVSTGSREISQEDAVSRVKQVLSMIRSHEGAQSLRIFKKVDSRLKGHVAAEIKALGFASDQTLICPAIPRLGRFVENGLLVGAGVDTPIAVTDIADLPETCGLDAATQQDIEAAISGFADDGLFVGAAGLAEALASKIAPDPRTDAMPAPEAPALFAIGSRDPVTLAQLGTFNIVGAPNGVVPEPAALQKDVKVIQMTPGETVISGQEAGDLFADGISKWIAHAKPRTFLGCGGESAAAICARLNIGILQVLGEVLPGLPMSKSIGSGDHLYIITKSGGFGSKDTLVNLASKLVKDRMN</sequence>
<dbReference type="InterPro" id="IPR042213">
    <property type="entry name" value="NBD_C_sf"/>
</dbReference>
<feature type="domain" description="Four-carbon acid sugar kinase N-terminal" evidence="7">
    <location>
        <begin position="41"/>
        <end position="184"/>
    </location>
</feature>
<evidence type="ECO:0000259" key="8">
    <source>
        <dbReference type="Pfam" id="PF17042"/>
    </source>
</evidence>
<keyword evidence="6" id="KW-0119">Carbohydrate metabolism</keyword>
<evidence type="ECO:0000259" key="7">
    <source>
        <dbReference type="Pfam" id="PF07005"/>
    </source>
</evidence>
<dbReference type="Gene3D" id="3.40.50.10840">
    <property type="entry name" value="Putative sugar-binding, N-terminal domain"/>
    <property type="match status" value="1"/>
</dbReference>
<evidence type="ECO:0000256" key="1">
    <source>
        <dbReference type="ARBA" id="ARBA00005715"/>
    </source>
</evidence>
<evidence type="ECO:0000256" key="2">
    <source>
        <dbReference type="ARBA" id="ARBA00022679"/>
    </source>
</evidence>
<dbReference type="EMBL" id="FOVR01000008">
    <property type="protein sequence ID" value="SFO57682.1"/>
    <property type="molecule type" value="Genomic_DNA"/>
</dbReference>
<keyword evidence="5" id="KW-0067">ATP-binding</keyword>
<dbReference type="AlphaFoldDB" id="A0A1I5IAW3"/>
<keyword evidence="10" id="KW-1185">Reference proteome</keyword>
<dbReference type="Proteomes" id="UP000199236">
    <property type="component" value="Unassembled WGS sequence"/>
</dbReference>
<dbReference type="InterPro" id="IPR031475">
    <property type="entry name" value="NBD_C"/>
</dbReference>
<accession>A0A1I5IAW3</accession>
<evidence type="ECO:0000256" key="4">
    <source>
        <dbReference type="ARBA" id="ARBA00022777"/>
    </source>
</evidence>
<dbReference type="GO" id="GO:0005524">
    <property type="term" value="F:ATP binding"/>
    <property type="evidence" value="ECO:0007669"/>
    <property type="project" value="UniProtKB-KW"/>
</dbReference>
<dbReference type="STRING" id="655353.SAMN04488056_108159"/>
<keyword evidence="2" id="KW-0808">Transferase</keyword>
<name>A0A1I5IAW3_9HYPH</name>